<feature type="compositionally biased region" description="Pro residues" evidence="2">
    <location>
        <begin position="2039"/>
        <end position="2050"/>
    </location>
</feature>
<comment type="caution">
    <text evidence="5">The sequence shown here is derived from an EMBL/GenBank/DDBJ whole genome shotgun (WGS) entry which is preliminary data.</text>
</comment>
<keyword evidence="6" id="KW-1185">Reference proteome</keyword>
<feature type="compositionally biased region" description="Polar residues" evidence="2">
    <location>
        <begin position="260"/>
        <end position="281"/>
    </location>
</feature>
<dbReference type="Pfam" id="PF02181">
    <property type="entry name" value="FH2"/>
    <property type="match status" value="1"/>
</dbReference>
<dbReference type="InterPro" id="IPR016024">
    <property type="entry name" value="ARM-type_fold"/>
</dbReference>
<reference evidence="5 6" key="1">
    <citation type="journal article" date="2017" name="Gigascience">
        <title>Draft genome of the honey bee ectoparasitic mite, Tropilaelaps mercedesae, is shaped by the parasitic life history.</title>
        <authorList>
            <person name="Dong X."/>
            <person name="Armstrong S.D."/>
            <person name="Xia D."/>
            <person name="Makepeace B.L."/>
            <person name="Darby A.C."/>
            <person name="Kadowaki T."/>
        </authorList>
    </citation>
    <scope>NUCLEOTIDE SEQUENCE [LARGE SCALE GENOMIC DNA]</scope>
    <source>
        <strain evidence="5">Wuxi-XJTLU</strain>
    </source>
</reference>
<dbReference type="PROSITE" id="PS51444">
    <property type="entry name" value="FH2"/>
    <property type="match status" value="1"/>
</dbReference>
<dbReference type="InterPro" id="IPR011989">
    <property type="entry name" value="ARM-like"/>
</dbReference>
<feature type="compositionally biased region" description="Basic and acidic residues" evidence="2">
    <location>
        <begin position="683"/>
        <end position="692"/>
    </location>
</feature>
<feature type="compositionally biased region" description="Polar residues" evidence="2">
    <location>
        <begin position="932"/>
        <end position="944"/>
    </location>
</feature>
<feature type="compositionally biased region" description="Polar residues" evidence="2">
    <location>
        <begin position="952"/>
        <end position="970"/>
    </location>
</feature>
<dbReference type="InterPro" id="IPR041387">
    <property type="entry name" value="FHOD1_GBD_N"/>
</dbReference>
<dbReference type="SUPFAM" id="SSF101447">
    <property type="entry name" value="Formin homology 2 domain (FH2 domain)"/>
    <property type="match status" value="1"/>
</dbReference>
<dbReference type="EMBL" id="MNPL01009763">
    <property type="protein sequence ID" value="OQR73536.1"/>
    <property type="molecule type" value="Genomic_DNA"/>
</dbReference>
<feature type="compositionally biased region" description="Polar residues" evidence="2">
    <location>
        <begin position="1022"/>
        <end position="1031"/>
    </location>
</feature>
<proteinExistence type="predicted"/>
<feature type="compositionally biased region" description="Low complexity" evidence="2">
    <location>
        <begin position="416"/>
        <end position="429"/>
    </location>
</feature>
<dbReference type="InterPro" id="IPR042201">
    <property type="entry name" value="FH2_Formin_sf"/>
</dbReference>
<feature type="region of interest" description="Disordered" evidence="2">
    <location>
        <begin position="1191"/>
        <end position="1298"/>
    </location>
</feature>
<evidence type="ECO:0000259" key="3">
    <source>
        <dbReference type="PROSITE" id="PS51232"/>
    </source>
</evidence>
<dbReference type="GO" id="GO:0005737">
    <property type="term" value="C:cytoplasm"/>
    <property type="evidence" value="ECO:0007669"/>
    <property type="project" value="TreeGrafter"/>
</dbReference>
<feature type="region of interest" description="Disordered" evidence="2">
    <location>
        <begin position="1010"/>
        <end position="1032"/>
    </location>
</feature>
<feature type="compositionally biased region" description="Basic residues" evidence="2">
    <location>
        <begin position="1774"/>
        <end position="1787"/>
    </location>
</feature>
<feature type="compositionally biased region" description="Polar residues" evidence="2">
    <location>
        <begin position="309"/>
        <end position="320"/>
    </location>
</feature>
<feature type="region of interest" description="Disordered" evidence="2">
    <location>
        <begin position="2023"/>
        <end position="2105"/>
    </location>
</feature>
<feature type="compositionally biased region" description="Polar residues" evidence="2">
    <location>
        <begin position="108"/>
        <end position="160"/>
    </location>
</feature>
<dbReference type="InterPro" id="IPR015425">
    <property type="entry name" value="FH2_Formin"/>
</dbReference>
<evidence type="ECO:0000313" key="5">
    <source>
        <dbReference type="EMBL" id="OQR73536.1"/>
    </source>
</evidence>
<feature type="compositionally biased region" description="Gly residues" evidence="2">
    <location>
        <begin position="2028"/>
        <end position="2038"/>
    </location>
</feature>
<feature type="region of interest" description="Disordered" evidence="2">
    <location>
        <begin position="2584"/>
        <end position="2629"/>
    </location>
</feature>
<feature type="domain" description="FH2" evidence="4">
    <location>
        <begin position="2099"/>
        <end position="2491"/>
    </location>
</feature>
<feature type="compositionally biased region" description="Basic residues" evidence="2">
    <location>
        <begin position="694"/>
        <end position="705"/>
    </location>
</feature>
<dbReference type="GO" id="GO:0030866">
    <property type="term" value="P:cortical actin cytoskeleton organization"/>
    <property type="evidence" value="ECO:0007669"/>
    <property type="project" value="TreeGrafter"/>
</dbReference>
<dbReference type="SUPFAM" id="SSF48371">
    <property type="entry name" value="ARM repeat"/>
    <property type="match status" value="1"/>
</dbReference>
<feature type="compositionally biased region" description="Basic residues" evidence="2">
    <location>
        <begin position="738"/>
        <end position="748"/>
    </location>
</feature>
<feature type="region of interest" description="Disordered" evidence="2">
    <location>
        <begin position="1767"/>
        <end position="1799"/>
    </location>
</feature>
<keyword evidence="1" id="KW-0009">Actin-binding</keyword>
<dbReference type="GO" id="GO:0051015">
    <property type="term" value="F:actin filament binding"/>
    <property type="evidence" value="ECO:0007669"/>
    <property type="project" value="TreeGrafter"/>
</dbReference>
<accession>A0A1V9XJA3</accession>
<dbReference type="GO" id="GO:0005856">
    <property type="term" value="C:cytoskeleton"/>
    <property type="evidence" value="ECO:0007669"/>
    <property type="project" value="TreeGrafter"/>
</dbReference>
<evidence type="ECO:0000313" key="6">
    <source>
        <dbReference type="Proteomes" id="UP000192247"/>
    </source>
</evidence>
<evidence type="ECO:0008006" key="7">
    <source>
        <dbReference type="Google" id="ProtNLM"/>
    </source>
</evidence>
<feature type="compositionally biased region" description="Basic and acidic residues" evidence="2">
    <location>
        <begin position="2469"/>
        <end position="2487"/>
    </location>
</feature>
<feature type="compositionally biased region" description="Basic and acidic residues" evidence="2">
    <location>
        <begin position="602"/>
        <end position="650"/>
    </location>
</feature>
<evidence type="ECO:0000256" key="1">
    <source>
        <dbReference type="ARBA" id="ARBA00023203"/>
    </source>
</evidence>
<feature type="compositionally biased region" description="Polar residues" evidence="2">
    <location>
        <begin position="52"/>
        <end position="64"/>
    </location>
</feature>
<feature type="compositionally biased region" description="Polar residues" evidence="2">
    <location>
        <begin position="1250"/>
        <end position="1268"/>
    </location>
</feature>
<feature type="region of interest" description="Disordered" evidence="2">
    <location>
        <begin position="2469"/>
        <end position="2520"/>
    </location>
</feature>
<dbReference type="PANTHER" id="PTHR45920">
    <property type="entry name" value="FORMIN HOMOLOGY 2 DOMAIN CONTAINING, ISOFORM I"/>
    <property type="match status" value="1"/>
</dbReference>
<dbReference type="PANTHER" id="PTHR45920:SF4">
    <property type="entry name" value="FORMIN HOMOLOGY 2 DOMAIN CONTAINING, ISOFORM I"/>
    <property type="match status" value="1"/>
</dbReference>
<dbReference type="Gene3D" id="1.25.10.10">
    <property type="entry name" value="Leucine-rich Repeat Variant"/>
    <property type="match status" value="1"/>
</dbReference>
<feature type="domain" description="GBD/FH3" evidence="3">
    <location>
        <begin position="1414"/>
        <end position="1845"/>
    </location>
</feature>
<name>A0A1V9XJA3_9ACAR</name>
<feature type="compositionally biased region" description="Basic and acidic residues" evidence="2">
    <location>
        <begin position="1127"/>
        <end position="1146"/>
    </location>
</feature>
<dbReference type="STRING" id="418985.A0A1V9XJA3"/>
<feature type="compositionally biased region" description="Polar residues" evidence="2">
    <location>
        <begin position="569"/>
        <end position="588"/>
    </location>
</feature>
<feature type="compositionally biased region" description="Polar residues" evidence="2">
    <location>
        <begin position="798"/>
        <end position="807"/>
    </location>
</feature>
<sequence length="2629" mass="294845">MSNRYGGYYPSYRRTTSPSFSSQFNSFGFGSASTYRPSASFASATSSIASKYQSAGNATKSSGSGPLYPYRAPTNSEYTSDHAKSGHLSDTSRASGYASETKKPPPGKTNTGYASDASRSGYNSDARTPPNSYARVQSNSYERPPSYSRSVYDSYKTTSGDRYAPHYSSKTILTRQNSVPPKDRSPSPGVYQWQASSQDLAAQRPYQRQDKAANFGSRTNLQRQDSNELSCHDNPRDYQSVTYGSRPPLQRQGSVGDRATSANASRPSFQRQDSAPGNYSQRNERTTDYGFPSRGGSLKFPERSEHALATTNRDYKNTLSRGDIPSRRGSVVGNSGTYQSDRSRAASPAGSPSPLVRQAAYEGSRIASELSSVAKAIQQFSLTPKPTLPQSWRPSSAYQPFETPSRRVYYIPPNRSPYSSLSRTSSYKTPEPKPNLAPADFCNSDSEDSDSDAEEKLEYLICRSTSPSTTYRPEDENMISSISKLQKPTRKRFHVGKLCASVQVDSQDIKKAFAPTLKITSPERASQSKTSPTDAVPAYVYYGKFSTATAPSAASITANNKLARPAPGQSPQNSPTSPEKATESQWVFQTAPKKSASPEANPEGKRSSREIRARKNKEEVRENRKSREDSKEYRKNQDHSRENRKSRENIYETATNETIENEKQKLVNANKDFRKSVLNMNLSEKEREEYLKMQKAKRKALRRAGKPMEKESDTEILQSSTEDSECDVSSRREVSRSHSQRSVHKHDVKRTSSSSRVKGDSESSSASGEEDHSQVRRSFRRKRPSRGSTLEDRAPSPQELQSVNQLQELGDSLKADAPLARGEDDTECEEELQGDHDVAEEAMHETPSPSKVPPTAQDETDTSSTSESNSYGIEKSATVVFKGSHEPLTNGDRSPIQRPAFIKVPSQDRPQEVVYSLKKSDTSPRIEKKESTSSANELTVPSHIQKSHSAEAVTNNVRQSDIQRPSSSQAHVRLEPANEPPGLARSSEMIDAIDVQEEASKEQKFRYQPKPLYNRTRDLTANVGTPESSDACTVEKPRIQLWQESEPVVFSLRTPRPYKSIYKRGSATETESDAQQVYENVNFNRTHSPTKPLQILRLQQEGDVSSSDYEVVGIPARRKEFVKRRSKEGNESSRSKETSPFSDRKSRPNSVIEVAPLERQDSEPISQAEIDLIQYLQQQQVQIQRKAEEQRRYSLQRQRPKSEDAAATANRPDVPDSPKGEVDEEQTQQPQRSSSFRSSSRPSWAIHQEAASSTPWQTASATAAQEGSSMPDRSKQTDASRFAQSPADGPHGPVQANQHQAAVTLARFPRQEAPLRKGKSQFIGTFKDIDSFLEFCDSDSFDAMETKFDNEQIQKLEPLSPQIRKSSSRAQISRPNNFIGNFIDIDEILGPESPSACPFEKSQDAMSLFKVEASQVKVHGPKDSMRSELLPKIEEFDSSAIRVREVQKGQGIMSKVDDSCLQLYRHSDEGGAYLDLDSSIEQQRDEFAAFGRDDASIVLRTQLPVRVHAIIEKLVNSSGRDLRRALFALKQVFQDDKDLVHAFVENRGLDVLVKIGQNSDHNYQNYILRALGQVMLYVDGMHGVIKHNQTIQWLYLLTQSNYRLVVKAALKLLLVFLEYTGSNCLELLRAMFRVQQTHNLKPWSSVMKILSQRDNADMELLIFAMSLINKVEDIELLDTLADSLMRFLQVHGYQPPNLPDVASKETLDAVPDQDTYYDIVDSLEEMGMERVVQFYMAKQGVDNDLLQQLQLYENILRLEDGFASPNTKVPACVRNRKQNPTRKSRRHNPNDGPPTKIKPSPLLQNLIRSVEETSFNDGDLTPAMRRWRDDHQMRDYLQDENSEPMEICGQGAQGSANVRQFKNIFEQTIQEQEAADAPRRQEVPRRQLIDLSALHHAQDNIPKVPDHQPRSLNAAGYSPQGLTEKIPNYSPMRPPASLDASAVSSRQPPYATQPTFGKIPSNNNQQFSNNLQKFNNLEKDSILQDMIWKSGSPVQWQDFIKSVRRPLFINDFDFTDLSEEDDVAVLNDGGGPFGAGGGAPPPPPPPPPPMAGFGSPFSARPGAPFGTMGPRGQTPPFLQQKQHPSSQLPWAANRNEPGAQPTIQKNKKTVKLFWKEIKEDPMLLARIKKQHTIWDELAREEIDSARLEELFENKAKDLMKQKQEGKKNEITVLDAKRSNAINIGMTKLPNPRTIRTAILKMDSTIMNREGIEKILTTMIPQPEEMNKIVEAQMANPDVPLGNAENFLLTLSSITELEPRLRLWAFVLDYNALEKEVAEPLMDLKQAIVEIENNNTFRVILSTVLAIGNFLNGAPVKGFQLDYLAKLPEVKDTVYKHSLLFHVVEFVSARHPNSSDLYSEMASVTRSSKVDFEETAKTLNKLETDCKASWEHLKAVAKHDGQQGLASIATFLSDCAERITVLGIIHKRVINRFHKLMVYFGHPLYTIKDAKPHAICKVVSEFALEYRTTREKIREQSEKKRREAERATRAKRSGLDSRGATPERASTLPRGVRGGSVKSERELTRLLSNGYSSDASDGDYRNWGSLGRRSRAGSVNQMSRHNSIKEGEYMSGTDGDELIESLMRNATQAPSQRSLERQRRIPTGERRSLRRTLQGDLGREERRSCPYMSS</sequence>
<dbReference type="PROSITE" id="PS51232">
    <property type="entry name" value="GBD_FH3"/>
    <property type="match status" value="1"/>
</dbReference>
<feature type="region of interest" description="Disordered" evidence="2">
    <location>
        <begin position="407"/>
        <end position="455"/>
    </location>
</feature>
<dbReference type="Gene3D" id="1.20.58.2220">
    <property type="entry name" value="Formin, FH2 domain"/>
    <property type="match status" value="1"/>
</dbReference>
<dbReference type="Pfam" id="PF24959">
    <property type="entry name" value="FH3_FHOD1-3"/>
    <property type="match status" value="1"/>
</dbReference>
<feature type="compositionally biased region" description="Basic and acidic residues" evidence="2">
    <location>
        <begin position="833"/>
        <end position="844"/>
    </location>
</feature>
<evidence type="ECO:0000259" key="4">
    <source>
        <dbReference type="PROSITE" id="PS51444"/>
    </source>
</evidence>
<feature type="region of interest" description="Disordered" evidence="2">
    <location>
        <begin position="1"/>
        <end position="20"/>
    </location>
</feature>
<protein>
    <recommendedName>
        <fullName evidence="7">FH1/FH2 domain-containing protein 3</fullName>
    </recommendedName>
</protein>
<dbReference type="OrthoDB" id="9806920at2759"/>
<feature type="compositionally biased region" description="Basic and acidic residues" evidence="2">
    <location>
        <begin position="2593"/>
        <end position="2606"/>
    </location>
</feature>
<dbReference type="SMART" id="SM00498">
    <property type="entry name" value="FH2"/>
    <property type="match status" value="1"/>
</dbReference>
<dbReference type="Pfam" id="PF18382">
    <property type="entry name" value="Formin_GBD_N"/>
    <property type="match status" value="1"/>
</dbReference>
<feature type="region of interest" description="Disordered" evidence="2">
    <location>
        <begin position="1899"/>
        <end position="1918"/>
    </location>
</feature>
<organism evidence="5 6">
    <name type="scientific">Tropilaelaps mercedesae</name>
    <dbReference type="NCBI Taxonomy" id="418985"/>
    <lineage>
        <taxon>Eukaryota</taxon>
        <taxon>Metazoa</taxon>
        <taxon>Ecdysozoa</taxon>
        <taxon>Arthropoda</taxon>
        <taxon>Chelicerata</taxon>
        <taxon>Arachnida</taxon>
        <taxon>Acari</taxon>
        <taxon>Parasitiformes</taxon>
        <taxon>Mesostigmata</taxon>
        <taxon>Gamasina</taxon>
        <taxon>Dermanyssoidea</taxon>
        <taxon>Laelapidae</taxon>
        <taxon>Tropilaelaps</taxon>
    </lineage>
</organism>
<gene>
    <name evidence="5" type="ORF">BIW11_09668</name>
</gene>
<dbReference type="InterPro" id="IPR014768">
    <property type="entry name" value="GBD/FH3_dom"/>
</dbReference>
<dbReference type="InParanoid" id="A0A1V9XJA3"/>
<feature type="compositionally biased region" description="Acidic residues" evidence="2">
    <location>
        <begin position="445"/>
        <end position="455"/>
    </location>
</feature>
<feature type="compositionally biased region" description="Polar residues" evidence="2">
    <location>
        <begin position="168"/>
        <end position="179"/>
    </location>
</feature>
<evidence type="ECO:0000256" key="2">
    <source>
        <dbReference type="SAM" id="MobiDB-lite"/>
    </source>
</evidence>
<feature type="compositionally biased region" description="Basic and acidic residues" evidence="2">
    <location>
        <begin position="918"/>
        <end position="931"/>
    </location>
</feature>
<feature type="compositionally biased region" description="Polar residues" evidence="2">
    <location>
        <begin position="216"/>
        <end position="229"/>
    </location>
</feature>
<feature type="region of interest" description="Disordered" evidence="2">
    <location>
        <begin position="562"/>
        <end position="657"/>
    </location>
</feature>
<feature type="region of interest" description="Disordered" evidence="2">
    <location>
        <begin position="680"/>
        <end position="988"/>
    </location>
</feature>
<feature type="compositionally biased region" description="Polar residues" evidence="2">
    <location>
        <begin position="2076"/>
        <end position="2088"/>
    </location>
</feature>
<feature type="compositionally biased region" description="Basic residues" evidence="2">
    <location>
        <begin position="775"/>
        <end position="785"/>
    </location>
</feature>
<dbReference type="Proteomes" id="UP000192247">
    <property type="component" value="Unassembled WGS sequence"/>
</dbReference>
<feature type="region of interest" description="Disordered" evidence="2">
    <location>
        <begin position="1122"/>
        <end position="1163"/>
    </location>
</feature>
<feature type="region of interest" description="Disordered" evidence="2">
    <location>
        <begin position="2536"/>
        <end position="2571"/>
    </location>
</feature>
<dbReference type="InterPro" id="IPR056771">
    <property type="entry name" value="FH3_FHOD1-3-like"/>
</dbReference>
<feature type="region of interest" description="Disordered" evidence="2">
    <location>
        <begin position="52"/>
        <end position="356"/>
    </location>
</feature>
<feature type="compositionally biased region" description="Low complexity" evidence="2">
    <location>
        <begin position="345"/>
        <end position="354"/>
    </location>
</feature>
<feature type="compositionally biased region" description="Low complexity" evidence="2">
    <location>
        <begin position="1228"/>
        <end position="1243"/>
    </location>
</feature>